<proteinExistence type="predicted"/>
<name>A0AA39MVT6_ARMTA</name>
<dbReference type="InterPro" id="IPR025332">
    <property type="entry name" value="DUF4238"/>
</dbReference>
<evidence type="ECO:0000313" key="3">
    <source>
        <dbReference type="Proteomes" id="UP001175211"/>
    </source>
</evidence>
<keyword evidence="3" id="KW-1185">Reference proteome</keyword>
<dbReference type="AlphaFoldDB" id="A0AA39MVT6"/>
<dbReference type="GeneID" id="85363171"/>
<dbReference type="RefSeq" id="XP_060326621.1">
    <property type="nucleotide sequence ID" value="XM_060479623.1"/>
</dbReference>
<organism evidence="2 3">
    <name type="scientific">Armillaria tabescens</name>
    <name type="common">Ringless honey mushroom</name>
    <name type="synonym">Agaricus tabescens</name>
    <dbReference type="NCBI Taxonomy" id="1929756"/>
    <lineage>
        <taxon>Eukaryota</taxon>
        <taxon>Fungi</taxon>
        <taxon>Dikarya</taxon>
        <taxon>Basidiomycota</taxon>
        <taxon>Agaricomycotina</taxon>
        <taxon>Agaricomycetes</taxon>
        <taxon>Agaricomycetidae</taxon>
        <taxon>Agaricales</taxon>
        <taxon>Marasmiineae</taxon>
        <taxon>Physalacriaceae</taxon>
        <taxon>Desarmillaria</taxon>
    </lineage>
</organism>
<feature type="region of interest" description="Disordered" evidence="1">
    <location>
        <begin position="481"/>
        <end position="563"/>
    </location>
</feature>
<evidence type="ECO:0000256" key="1">
    <source>
        <dbReference type="SAM" id="MobiDB-lite"/>
    </source>
</evidence>
<reference evidence="2" key="1">
    <citation type="submission" date="2023-06" db="EMBL/GenBank/DDBJ databases">
        <authorList>
            <consortium name="Lawrence Berkeley National Laboratory"/>
            <person name="Ahrendt S."/>
            <person name="Sahu N."/>
            <person name="Indic B."/>
            <person name="Wong-Bajracharya J."/>
            <person name="Merenyi Z."/>
            <person name="Ke H.-M."/>
            <person name="Monk M."/>
            <person name="Kocsube S."/>
            <person name="Drula E."/>
            <person name="Lipzen A."/>
            <person name="Balint B."/>
            <person name="Henrissat B."/>
            <person name="Andreopoulos B."/>
            <person name="Martin F.M."/>
            <person name="Harder C.B."/>
            <person name="Rigling D."/>
            <person name="Ford K.L."/>
            <person name="Foster G.D."/>
            <person name="Pangilinan J."/>
            <person name="Papanicolaou A."/>
            <person name="Barry K."/>
            <person name="LaButti K."/>
            <person name="Viragh M."/>
            <person name="Koriabine M."/>
            <person name="Yan M."/>
            <person name="Riley R."/>
            <person name="Champramary S."/>
            <person name="Plett K.L."/>
            <person name="Tsai I.J."/>
            <person name="Slot J."/>
            <person name="Sipos G."/>
            <person name="Plett J."/>
            <person name="Nagy L.G."/>
            <person name="Grigoriev I.V."/>
        </authorList>
    </citation>
    <scope>NUCLEOTIDE SEQUENCE</scope>
    <source>
        <strain evidence="2">CCBAS 213</strain>
    </source>
</reference>
<comment type="caution">
    <text evidence="2">The sequence shown here is derived from an EMBL/GenBank/DDBJ whole genome shotgun (WGS) entry which is preliminary data.</text>
</comment>
<dbReference type="EMBL" id="JAUEPS010000040">
    <property type="protein sequence ID" value="KAK0448906.1"/>
    <property type="molecule type" value="Genomic_DNA"/>
</dbReference>
<dbReference type="Pfam" id="PF14022">
    <property type="entry name" value="DUF4238"/>
    <property type="match status" value="1"/>
</dbReference>
<accession>A0AA39MVT6</accession>
<gene>
    <name evidence="2" type="ORF">EV420DRAFT_1711095</name>
</gene>
<protein>
    <submittedName>
        <fullName evidence="2">Uncharacterized protein</fullName>
    </submittedName>
</protein>
<feature type="compositionally biased region" description="Polar residues" evidence="1">
    <location>
        <begin position="481"/>
        <end position="498"/>
    </location>
</feature>
<evidence type="ECO:0000313" key="2">
    <source>
        <dbReference type="EMBL" id="KAK0448906.1"/>
    </source>
</evidence>
<sequence length="710" mass="79880">MTVKIFFRNAKELVATLRRLLPRSFVTCSVPSLHRWLISAMTDSSIPASVLKADRDQYHHVIPKFILRKFQVGGQMSKKERTKAFKRTGREPGEVLFYDIAARTIQTRPIATVYGVMNLYRNVRFPFNLHHLEEKLSRLESNAADVILQMHEAVDKGSSFPITRQKLGDLHQFLFLMHYRTVALSSSYTNSDHPENTLVTEQLKRFGESLALSTNSEIWLHFLHYFLDAQIAYDGTSFINEPDLANYTERDILPSNVDISRTPMKIYQRHASMFYLAACQPADGKEFILTDNGFGLWEGLSEQSHIHRIFVVGPRLAIILRNNSVDAQAIPRLNSTLVDIPLPRPTCQYSITGSDFPPRQDGDITSADQYRMSEQAQLDEFTFQITKLTSQQTFDVNSVFLLNGHDDGSVTFASKEFMMRTLECYTDPTSSSLEDPHKRRYEPALSQLRSELHRLSSPSPQTEGIGRDFQIGETDFEAELSPTTQATSSHAVGSSSTAAGPHASLRLSKRSKKLNSSTVQLAGSGAGTIAPPPSHPSGSTQASASEGRLDPFTRPVSESKPSDQHIEALDELMTDIITRKVSFSSSYEQGYKLYILFTAVQPPTVHPFAKDCDRMLSSIISRFEQLLKPPNRRVRPRPYASSPVPHPRVDQQRWDLLITLLTMLGLGSAENPRNALEDRWEEMVRGVLVVGLSTWIVKNRPDMAPSLHLA</sequence>
<dbReference type="Proteomes" id="UP001175211">
    <property type="component" value="Unassembled WGS sequence"/>
</dbReference>